<proteinExistence type="predicted"/>
<dbReference type="InterPro" id="IPR036420">
    <property type="entry name" value="BRCT_dom_sf"/>
</dbReference>
<dbReference type="PROSITE" id="PS50172">
    <property type="entry name" value="BRCT"/>
    <property type="match status" value="1"/>
</dbReference>
<dbReference type="GO" id="GO:0005783">
    <property type="term" value="C:endoplasmic reticulum"/>
    <property type="evidence" value="ECO:0007669"/>
    <property type="project" value="TreeGrafter"/>
</dbReference>
<dbReference type="GO" id="GO:0010179">
    <property type="term" value="F:IAA-Ala conjugate hydrolase activity"/>
    <property type="evidence" value="ECO:0007669"/>
    <property type="project" value="TreeGrafter"/>
</dbReference>
<dbReference type="OrthoDB" id="6119954at2759"/>
<sequence length="198" mass="22305">MAGGDIRSMVEEGRWTGFPPRLLQLTEEGWWWNRTSASPSLLVFFDIESMEWEHKSKVPGKMHACGHDAHVVMLLGAAKMLQERRHELLCISFVMLKADRHSILWNSWCDLCGCFYCRTRECGGSLKVAEAMGISVVSEAWLRDSIEKQEAQPLDAYDVVSDLSVEGKGIPWDKQDPSEALESLSAEVCDPSNCIEKI</sequence>
<dbReference type="Gene3D" id="3.40.630.10">
    <property type="entry name" value="Zn peptidases"/>
    <property type="match status" value="1"/>
</dbReference>
<gene>
    <name evidence="2" type="ORF">HHK36_004298</name>
</gene>
<evidence type="ECO:0000313" key="2">
    <source>
        <dbReference type="EMBL" id="KAF8411740.1"/>
    </source>
</evidence>
<dbReference type="Proteomes" id="UP000655225">
    <property type="component" value="Unassembled WGS sequence"/>
</dbReference>
<dbReference type="SUPFAM" id="SSF53187">
    <property type="entry name" value="Zn-dependent exopeptidases"/>
    <property type="match status" value="1"/>
</dbReference>
<protein>
    <recommendedName>
        <fullName evidence="1">BRCT domain-containing protein</fullName>
    </recommendedName>
</protein>
<dbReference type="InterPro" id="IPR017439">
    <property type="entry name" value="Amidohydrolase"/>
</dbReference>
<organism evidence="2 3">
    <name type="scientific">Tetracentron sinense</name>
    <name type="common">Spur-leaf</name>
    <dbReference type="NCBI Taxonomy" id="13715"/>
    <lineage>
        <taxon>Eukaryota</taxon>
        <taxon>Viridiplantae</taxon>
        <taxon>Streptophyta</taxon>
        <taxon>Embryophyta</taxon>
        <taxon>Tracheophyta</taxon>
        <taxon>Spermatophyta</taxon>
        <taxon>Magnoliopsida</taxon>
        <taxon>Trochodendrales</taxon>
        <taxon>Trochodendraceae</taxon>
        <taxon>Tetracentron</taxon>
    </lineage>
</organism>
<evidence type="ECO:0000259" key="1">
    <source>
        <dbReference type="PROSITE" id="PS50172"/>
    </source>
</evidence>
<reference evidence="2 3" key="1">
    <citation type="submission" date="2020-04" db="EMBL/GenBank/DDBJ databases">
        <title>Plant Genome Project.</title>
        <authorList>
            <person name="Zhang R.-G."/>
        </authorList>
    </citation>
    <scope>NUCLEOTIDE SEQUENCE [LARGE SCALE GENOMIC DNA]</scope>
    <source>
        <strain evidence="2">YNK0</strain>
        <tissue evidence="2">Leaf</tissue>
    </source>
</reference>
<comment type="caution">
    <text evidence="2">The sequence shown here is derived from an EMBL/GenBank/DDBJ whole genome shotgun (WGS) entry which is preliminary data.</text>
</comment>
<dbReference type="SUPFAM" id="SSF52113">
    <property type="entry name" value="BRCT domain"/>
    <property type="match status" value="1"/>
</dbReference>
<dbReference type="EMBL" id="JABCRI010000002">
    <property type="protein sequence ID" value="KAF8411740.1"/>
    <property type="molecule type" value="Genomic_DNA"/>
</dbReference>
<accession>A0A834ZQN1</accession>
<feature type="domain" description="BRCT" evidence="1">
    <location>
        <begin position="126"/>
        <end position="159"/>
    </location>
</feature>
<dbReference type="Pfam" id="PF01546">
    <property type="entry name" value="Peptidase_M20"/>
    <property type="match status" value="1"/>
</dbReference>
<name>A0A834ZQN1_TETSI</name>
<dbReference type="GO" id="GO:0009850">
    <property type="term" value="P:auxin metabolic process"/>
    <property type="evidence" value="ECO:0007669"/>
    <property type="project" value="TreeGrafter"/>
</dbReference>
<dbReference type="PANTHER" id="PTHR11014">
    <property type="entry name" value="PEPTIDASE M20 FAMILY MEMBER"/>
    <property type="match status" value="1"/>
</dbReference>
<dbReference type="PANTHER" id="PTHR11014:SF119">
    <property type="entry name" value="IAA-AMINO ACID HYDROLASE ILR1-LIKE 1"/>
    <property type="match status" value="1"/>
</dbReference>
<dbReference type="InterPro" id="IPR001357">
    <property type="entry name" value="BRCT_dom"/>
</dbReference>
<dbReference type="AlphaFoldDB" id="A0A834ZQN1"/>
<dbReference type="InterPro" id="IPR002933">
    <property type="entry name" value="Peptidase_M20"/>
</dbReference>
<evidence type="ECO:0000313" key="3">
    <source>
        <dbReference type="Proteomes" id="UP000655225"/>
    </source>
</evidence>
<keyword evidence="3" id="KW-1185">Reference proteome</keyword>